<proteinExistence type="inferred from homology"/>
<dbReference type="PANTHER" id="PTHR11113">
    <property type="entry name" value="N-ACETYLGLUCOSAMINE-6-PHOSPHATE DEACETYLASE"/>
    <property type="match status" value="1"/>
</dbReference>
<comment type="pathway">
    <text evidence="8">Amino-sugar metabolism; N-acetylneuraminate degradation; D-fructose 6-phosphate from N-acetylneuraminate: step 4/5.</text>
</comment>
<dbReference type="EMBL" id="AVBG01000006">
    <property type="protein sequence ID" value="KGP91378.1"/>
    <property type="molecule type" value="Genomic_DNA"/>
</dbReference>
<dbReference type="Proteomes" id="UP000030153">
    <property type="component" value="Unassembled WGS sequence"/>
</dbReference>
<dbReference type="GO" id="GO:0046872">
    <property type="term" value="F:metal ion binding"/>
    <property type="evidence" value="ECO:0007669"/>
    <property type="project" value="UniProtKB-KW"/>
</dbReference>
<evidence type="ECO:0000256" key="4">
    <source>
        <dbReference type="ARBA" id="ARBA00022723"/>
    </source>
</evidence>
<dbReference type="SUPFAM" id="SSF51556">
    <property type="entry name" value="Metallo-dependent hydrolases"/>
    <property type="match status" value="1"/>
</dbReference>
<evidence type="ECO:0000313" key="13">
    <source>
        <dbReference type="EMBL" id="KGP91378.1"/>
    </source>
</evidence>
<feature type="binding site" evidence="11">
    <location>
        <position position="201"/>
    </location>
    <ligand>
        <name>Zn(2+)</name>
        <dbReference type="ChEBI" id="CHEBI:29105"/>
    </ligand>
</feature>
<dbReference type="SUPFAM" id="SSF51338">
    <property type="entry name" value="Composite domain of metallo-dependent hydrolases"/>
    <property type="match status" value="1"/>
</dbReference>
<keyword evidence="4 11" id="KW-0479">Metal-binding</keyword>
<gene>
    <name evidence="13" type="ORF">N780_19280</name>
</gene>
<dbReference type="NCBIfam" id="TIGR00221">
    <property type="entry name" value="nagA"/>
    <property type="match status" value="1"/>
</dbReference>
<evidence type="ECO:0000259" key="12">
    <source>
        <dbReference type="Pfam" id="PF01979"/>
    </source>
</evidence>
<comment type="similarity">
    <text evidence="1 9">Belongs to the metallo-dependent hydrolases superfamily. NagA family.</text>
</comment>
<evidence type="ECO:0000256" key="3">
    <source>
        <dbReference type="ARBA" id="ARBA00018029"/>
    </source>
</evidence>
<dbReference type="FunFam" id="3.20.20.140:FF:000004">
    <property type="entry name" value="N-acetylglucosamine-6-phosphate deacetylase"/>
    <property type="match status" value="1"/>
</dbReference>
<dbReference type="MEROPS" id="M38.983"/>
<keyword evidence="6 9" id="KW-0119">Carbohydrate metabolism</keyword>
<evidence type="ECO:0000313" key="14">
    <source>
        <dbReference type="Proteomes" id="UP000030153"/>
    </source>
</evidence>
<dbReference type="GO" id="GO:0006046">
    <property type="term" value="P:N-acetylglucosamine catabolic process"/>
    <property type="evidence" value="ECO:0007669"/>
    <property type="project" value="TreeGrafter"/>
</dbReference>
<dbReference type="eggNOG" id="COG1820">
    <property type="taxonomic scope" value="Bacteria"/>
</dbReference>
<dbReference type="InterPro" id="IPR032466">
    <property type="entry name" value="Metal_Hydrolase"/>
</dbReference>
<dbReference type="InterPro" id="IPR003764">
    <property type="entry name" value="GlcNAc_6-P_deAcase"/>
</dbReference>
<evidence type="ECO:0000256" key="1">
    <source>
        <dbReference type="ARBA" id="ARBA00010716"/>
    </source>
</evidence>
<evidence type="ECO:0000256" key="7">
    <source>
        <dbReference type="ARBA" id="ARBA00047647"/>
    </source>
</evidence>
<evidence type="ECO:0000256" key="2">
    <source>
        <dbReference type="ARBA" id="ARBA00011899"/>
    </source>
</evidence>
<comment type="caution">
    <text evidence="13">The sequence shown here is derived from an EMBL/GenBank/DDBJ whole genome shotgun (WGS) entry which is preliminary data.</text>
</comment>
<dbReference type="STRING" id="1385513.N780_19280"/>
<dbReference type="InterPro" id="IPR011059">
    <property type="entry name" value="Metal-dep_hydrolase_composite"/>
</dbReference>
<evidence type="ECO:0000256" key="10">
    <source>
        <dbReference type="PIRSR" id="PIRSR038994-1"/>
    </source>
</evidence>
<accession>A0A0A2UXD1</accession>
<feature type="domain" description="Amidohydrolase-related" evidence="12">
    <location>
        <begin position="54"/>
        <end position="383"/>
    </location>
</feature>
<keyword evidence="14" id="KW-1185">Reference proteome</keyword>
<evidence type="ECO:0000256" key="11">
    <source>
        <dbReference type="PIRSR" id="PIRSR038994-3"/>
    </source>
</evidence>
<comment type="catalytic activity">
    <reaction evidence="7">
        <text>N-acetyl-D-glucosamine 6-phosphate + H2O = D-glucosamine 6-phosphate + acetate</text>
        <dbReference type="Rhea" id="RHEA:22936"/>
        <dbReference type="ChEBI" id="CHEBI:15377"/>
        <dbReference type="ChEBI" id="CHEBI:30089"/>
        <dbReference type="ChEBI" id="CHEBI:57513"/>
        <dbReference type="ChEBI" id="CHEBI:58725"/>
        <dbReference type="EC" id="3.5.1.25"/>
    </reaction>
</comment>
<dbReference type="PIRSF" id="PIRSF038994">
    <property type="entry name" value="NagA"/>
    <property type="match status" value="1"/>
</dbReference>
<dbReference type="Gene3D" id="3.20.20.140">
    <property type="entry name" value="Metal-dependent hydrolases"/>
    <property type="match status" value="1"/>
</dbReference>
<evidence type="ECO:0000256" key="5">
    <source>
        <dbReference type="ARBA" id="ARBA00022801"/>
    </source>
</evidence>
<evidence type="ECO:0000256" key="6">
    <source>
        <dbReference type="ARBA" id="ARBA00023277"/>
    </source>
</evidence>
<dbReference type="PANTHER" id="PTHR11113:SF14">
    <property type="entry name" value="N-ACETYLGLUCOSAMINE-6-PHOSPHATE DEACETYLASE"/>
    <property type="match status" value="1"/>
</dbReference>
<evidence type="ECO:0000256" key="8">
    <source>
        <dbReference type="ARBA" id="ARBA00060590"/>
    </source>
</evidence>
<feature type="binding site" evidence="11">
    <location>
        <position position="135"/>
    </location>
    <ligand>
        <name>Zn(2+)</name>
        <dbReference type="ChEBI" id="CHEBI:29105"/>
    </ligand>
</feature>
<dbReference type="InterPro" id="IPR006680">
    <property type="entry name" value="Amidohydro-rel"/>
</dbReference>
<dbReference type="GO" id="GO:0008448">
    <property type="term" value="F:N-acetylglucosamine-6-phosphate deacetylase activity"/>
    <property type="evidence" value="ECO:0007669"/>
    <property type="project" value="UniProtKB-EC"/>
</dbReference>
<feature type="active site" description="Proton donor/acceptor" evidence="10">
    <location>
        <position position="280"/>
    </location>
</feature>
<dbReference type="Gene3D" id="2.30.40.10">
    <property type="entry name" value="Urease, subunit C, domain 1"/>
    <property type="match status" value="1"/>
</dbReference>
<dbReference type="RefSeq" id="WP_036782928.1">
    <property type="nucleotide sequence ID" value="NZ_AVBG01000006.1"/>
</dbReference>
<dbReference type="OrthoDB" id="9776488at2"/>
<comment type="cofactor">
    <cofactor evidence="11">
        <name>a divalent metal cation</name>
        <dbReference type="ChEBI" id="CHEBI:60240"/>
    </cofactor>
    <text evidence="11">Binds 1 divalent metal cation per subunit.</text>
</comment>
<dbReference type="EC" id="3.5.1.25" evidence="2"/>
<sequence length="394" mass="42484">MSKIYVIKDVELVLEDGSVQSGHVFVQNGMIQKIGTEMQDEAEVLIDGAGHQLTLFPGFIDVHVHGANGCDVMDGTEEALQEMSRVLPREGTTSFLGTTMTQSHGAIERAVENAGRYVGRQKPDGRAEMLGIHLEGPFISKDKAGAQPLEHIVPPKVDLFQKWQVKSGGHIKLVTLAPEEDGALDFITYLSDEGVVPSIGHSNATFAQVKAAVAHGAKHVTHLFNQMSGLHHREPGVVGGALLHDELMTEIIVDGIHVHLDAIRLAYKQKGSDHTILITDAMRAKCLPEGVYDLGGQDVHVEGGEARLKDGTLAGSILTLQEAAKRMKSISDMTKHELVQITSANAAKQLGVFDRKGSIAVGKDADFVLMNDAMNVVATICRGIISYRKGEELS</sequence>
<feature type="binding site" evidence="11">
    <location>
        <position position="222"/>
    </location>
    <ligand>
        <name>Zn(2+)</name>
        <dbReference type="ChEBI" id="CHEBI:29105"/>
    </ligand>
</feature>
<reference evidence="13 14" key="1">
    <citation type="submission" date="2013-08" db="EMBL/GenBank/DDBJ databases">
        <title>Genome of Pontibacillus chungwhensis.</title>
        <authorList>
            <person name="Wang Q."/>
            <person name="Wang G."/>
        </authorList>
    </citation>
    <scope>NUCLEOTIDE SEQUENCE [LARGE SCALE GENOMIC DNA]</scope>
    <source>
        <strain evidence="13 14">BH030062</strain>
    </source>
</reference>
<keyword evidence="5 9" id="KW-0378">Hydrolase</keyword>
<dbReference type="Pfam" id="PF01979">
    <property type="entry name" value="Amidohydro_1"/>
    <property type="match status" value="1"/>
</dbReference>
<name>A0A0A2UXD1_9BACI</name>
<protein>
    <recommendedName>
        <fullName evidence="3">N-acetylglucosamine-6-phosphate deacetylase</fullName>
        <ecNumber evidence="2">3.5.1.25</ecNumber>
    </recommendedName>
</protein>
<organism evidence="13 14">
    <name type="scientific">Pontibacillus chungwhensis BH030062</name>
    <dbReference type="NCBI Taxonomy" id="1385513"/>
    <lineage>
        <taxon>Bacteria</taxon>
        <taxon>Bacillati</taxon>
        <taxon>Bacillota</taxon>
        <taxon>Bacilli</taxon>
        <taxon>Bacillales</taxon>
        <taxon>Bacillaceae</taxon>
        <taxon>Pontibacillus</taxon>
    </lineage>
</organism>
<dbReference type="AlphaFoldDB" id="A0A0A2UXD1"/>
<evidence type="ECO:0000256" key="9">
    <source>
        <dbReference type="PIRNR" id="PIRNR038994"/>
    </source>
</evidence>
<dbReference type="CDD" id="cd00854">
    <property type="entry name" value="NagA"/>
    <property type="match status" value="1"/>
</dbReference>